<dbReference type="STRING" id="32040.SAMN04489710_10124"/>
<keyword evidence="2" id="KW-1003">Cell membrane</keyword>
<evidence type="ECO:0000256" key="5">
    <source>
        <dbReference type="ARBA" id="ARBA00023136"/>
    </source>
</evidence>
<keyword evidence="5 6" id="KW-0472">Membrane</keyword>
<keyword evidence="4 8" id="KW-0808">Transferase</keyword>
<dbReference type="InterPro" id="IPR029044">
    <property type="entry name" value="Nucleotide-diphossugar_trans"/>
</dbReference>
<dbReference type="GO" id="GO:0005886">
    <property type="term" value="C:plasma membrane"/>
    <property type="evidence" value="ECO:0007669"/>
    <property type="project" value="UniProtKB-SubCell"/>
</dbReference>
<evidence type="ECO:0000256" key="1">
    <source>
        <dbReference type="ARBA" id="ARBA00004236"/>
    </source>
</evidence>
<dbReference type="PANTHER" id="PTHR43646">
    <property type="entry name" value="GLYCOSYLTRANSFERASE"/>
    <property type="match status" value="1"/>
</dbReference>
<reference evidence="9" key="1">
    <citation type="submission" date="2016-10" db="EMBL/GenBank/DDBJ databases">
        <authorList>
            <person name="Varghese N."/>
            <person name="Submissions S."/>
        </authorList>
    </citation>
    <scope>NUCLEOTIDE SEQUENCE [LARGE SCALE GENOMIC DNA]</scope>
    <source>
        <strain evidence="9">DSM 7481</strain>
    </source>
</reference>
<dbReference type="Pfam" id="PF00535">
    <property type="entry name" value="Glycos_transf_2"/>
    <property type="match status" value="1"/>
</dbReference>
<evidence type="ECO:0000256" key="2">
    <source>
        <dbReference type="ARBA" id="ARBA00022475"/>
    </source>
</evidence>
<evidence type="ECO:0000256" key="3">
    <source>
        <dbReference type="ARBA" id="ARBA00022676"/>
    </source>
</evidence>
<keyword evidence="9" id="KW-1185">Reference proteome</keyword>
<dbReference type="Gene3D" id="3.90.550.10">
    <property type="entry name" value="Spore Coat Polysaccharide Biosynthesis Protein SpsA, Chain A"/>
    <property type="match status" value="1"/>
</dbReference>
<evidence type="ECO:0000256" key="4">
    <source>
        <dbReference type="ARBA" id="ARBA00022679"/>
    </source>
</evidence>
<feature type="domain" description="Glycosyltransferase 2-like" evidence="7">
    <location>
        <begin position="17"/>
        <end position="144"/>
    </location>
</feature>
<evidence type="ECO:0000313" key="9">
    <source>
        <dbReference type="Proteomes" id="UP000199517"/>
    </source>
</evidence>
<evidence type="ECO:0000259" key="7">
    <source>
        <dbReference type="Pfam" id="PF00535"/>
    </source>
</evidence>
<organism evidence="8 9">
    <name type="scientific">Paracidovorax konjaci</name>
    <dbReference type="NCBI Taxonomy" id="32040"/>
    <lineage>
        <taxon>Bacteria</taxon>
        <taxon>Pseudomonadati</taxon>
        <taxon>Pseudomonadota</taxon>
        <taxon>Betaproteobacteria</taxon>
        <taxon>Burkholderiales</taxon>
        <taxon>Comamonadaceae</taxon>
        <taxon>Paracidovorax</taxon>
    </lineage>
</organism>
<dbReference type="InterPro" id="IPR001173">
    <property type="entry name" value="Glyco_trans_2-like"/>
</dbReference>
<sequence>MQTEMESPMRTDMPLITVVIATFNSTRLLPMVIGALRKQSYPQECLEILAVDGGSSDGTRQMAESMGCRVIDNPLTEPVHAKYLGFQAARGKYLMYLDHDEEVVNSDALSEIIATFRQFPDVRTVDSSGYINPEGYPLVNEYINEFGEPFSFFMYRQSRGMGFHLPAVARQAKMTAEGPHAIIFAPSASNNRLFIENLAAGVVTDIDFLKSQIAIEKSQDLCHLFFLLNEKGASFAVAKNNPLRHYSGDTWAKFLAKIRWRIKNNIFHLEGVGAAGFTGRQSFQPMSLSVRKFLFLPYAFTLVFPLIDGAWLSFSRRQALYMAHPLLTLYTAWKICHYMVLKIVGHHPEMMSYDEKSVIKGK</sequence>
<evidence type="ECO:0000256" key="6">
    <source>
        <dbReference type="SAM" id="Phobius"/>
    </source>
</evidence>
<accession>A0A1I1RKT3</accession>
<dbReference type="PANTHER" id="PTHR43646:SF2">
    <property type="entry name" value="GLYCOSYLTRANSFERASE 2-LIKE DOMAIN-CONTAINING PROTEIN"/>
    <property type="match status" value="1"/>
</dbReference>
<dbReference type="EMBL" id="FOMQ01000001">
    <property type="protein sequence ID" value="SFD32253.1"/>
    <property type="molecule type" value="Genomic_DNA"/>
</dbReference>
<gene>
    <name evidence="8" type="ORF">SAMN04489710_10124</name>
</gene>
<name>A0A1I1RKT3_9BURK</name>
<dbReference type="Proteomes" id="UP000199517">
    <property type="component" value="Unassembled WGS sequence"/>
</dbReference>
<feature type="transmembrane region" description="Helical" evidence="6">
    <location>
        <begin position="293"/>
        <end position="314"/>
    </location>
</feature>
<dbReference type="SUPFAM" id="SSF53448">
    <property type="entry name" value="Nucleotide-diphospho-sugar transferases"/>
    <property type="match status" value="1"/>
</dbReference>
<proteinExistence type="predicted"/>
<keyword evidence="6" id="KW-0812">Transmembrane</keyword>
<comment type="subcellular location">
    <subcellularLocation>
        <location evidence="1">Cell membrane</location>
    </subcellularLocation>
</comment>
<dbReference type="GO" id="GO:0016757">
    <property type="term" value="F:glycosyltransferase activity"/>
    <property type="evidence" value="ECO:0007669"/>
    <property type="project" value="UniProtKB-KW"/>
</dbReference>
<dbReference type="AlphaFoldDB" id="A0A1I1RKT3"/>
<evidence type="ECO:0000313" key="8">
    <source>
        <dbReference type="EMBL" id="SFD32253.1"/>
    </source>
</evidence>
<keyword evidence="3" id="KW-0328">Glycosyltransferase</keyword>
<keyword evidence="6" id="KW-1133">Transmembrane helix</keyword>
<protein>
    <submittedName>
        <fullName evidence="8">Glycosyl transferase family 2</fullName>
    </submittedName>
</protein>
<dbReference type="CDD" id="cd00761">
    <property type="entry name" value="Glyco_tranf_GTA_type"/>
    <property type="match status" value="1"/>
</dbReference>